<dbReference type="PANTHER" id="PTHR34820">
    <property type="entry name" value="INNER MEMBRANE PROTEIN YEBZ"/>
    <property type="match status" value="1"/>
</dbReference>
<evidence type="ECO:0000256" key="1">
    <source>
        <dbReference type="ARBA" id="ARBA00004196"/>
    </source>
</evidence>
<dbReference type="Proteomes" id="UP001271769">
    <property type="component" value="Unassembled WGS sequence"/>
</dbReference>
<evidence type="ECO:0000256" key="3">
    <source>
        <dbReference type="ARBA" id="ARBA00022729"/>
    </source>
</evidence>
<dbReference type="EMBL" id="JAXCLX010000002">
    <property type="protein sequence ID" value="MDY0873374.1"/>
    <property type="molecule type" value="Genomic_DNA"/>
</dbReference>
<evidence type="ECO:0000313" key="8">
    <source>
        <dbReference type="Proteomes" id="UP001271769"/>
    </source>
</evidence>
<feature type="signal peptide" evidence="5">
    <location>
        <begin position="1"/>
        <end position="31"/>
    </location>
</feature>
<reference evidence="7 8" key="1">
    <citation type="journal article" date="2013" name="Antonie Van Leeuwenhoek">
        <title>Dongia rigui sp. nov., isolated from freshwater of a large wetland in Korea.</title>
        <authorList>
            <person name="Baik K.S."/>
            <person name="Hwang Y.M."/>
            <person name="Choi J.S."/>
            <person name="Kwon J."/>
            <person name="Seong C.N."/>
        </authorList>
    </citation>
    <scope>NUCLEOTIDE SEQUENCE [LARGE SCALE GENOMIC DNA]</scope>
    <source>
        <strain evidence="7 8">04SU4-P</strain>
    </source>
</reference>
<sequence length="127" mass="12923">MNSLGNLVRNLTLAGLLLVVMAAPMATPALAHAIIVSSVPAAGATVAGPDIDLAITFNVRVDADRSKLTLTGPDGSSADIAILPNDSPAVLSGHLTGLKAGVYSVRWQVLATDGHITRGDVNFTVTP</sequence>
<evidence type="ECO:0000256" key="4">
    <source>
        <dbReference type="ARBA" id="ARBA00023008"/>
    </source>
</evidence>
<dbReference type="InterPro" id="IPR032694">
    <property type="entry name" value="CopC/D"/>
</dbReference>
<dbReference type="InterPro" id="IPR014756">
    <property type="entry name" value="Ig_E-set"/>
</dbReference>
<dbReference type="SUPFAM" id="SSF81296">
    <property type="entry name" value="E set domains"/>
    <property type="match status" value="1"/>
</dbReference>
<keyword evidence="3 5" id="KW-0732">Signal</keyword>
<dbReference type="Gene3D" id="2.60.40.1220">
    <property type="match status" value="1"/>
</dbReference>
<dbReference type="Pfam" id="PF04234">
    <property type="entry name" value="CopC"/>
    <property type="match status" value="1"/>
</dbReference>
<accession>A0ABU5E195</accession>
<evidence type="ECO:0000256" key="5">
    <source>
        <dbReference type="SAM" id="SignalP"/>
    </source>
</evidence>
<comment type="subcellular location">
    <subcellularLocation>
        <location evidence="1">Cell envelope</location>
    </subcellularLocation>
</comment>
<dbReference type="RefSeq" id="WP_320501827.1">
    <property type="nucleotide sequence ID" value="NZ_JAXCLX010000002.1"/>
</dbReference>
<keyword evidence="8" id="KW-1185">Reference proteome</keyword>
<evidence type="ECO:0000259" key="6">
    <source>
        <dbReference type="Pfam" id="PF04234"/>
    </source>
</evidence>
<evidence type="ECO:0000313" key="7">
    <source>
        <dbReference type="EMBL" id="MDY0873374.1"/>
    </source>
</evidence>
<feature type="chain" id="PRO_5045490205" evidence="5">
    <location>
        <begin position="32"/>
        <end position="127"/>
    </location>
</feature>
<evidence type="ECO:0000256" key="2">
    <source>
        <dbReference type="ARBA" id="ARBA00022723"/>
    </source>
</evidence>
<dbReference type="InterPro" id="IPR007348">
    <property type="entry name" value="CopC_dom"/>
</dbReference>
<feature type="domain" description="CopC" evidence="6">
    <location>
        <begin position="32"/>
        <end position="125"/>
    </location>
</feature>
<proteinExistence type="predicted"/>
<protein>
    <submittedName>
        <fullName evidence="7">Copper resistance protein CopC</fullName>
    </submittedName>
</protein>
<comment type="caution">
    <text evidence="7">The sequence shown here is derived from an EMBL/GenBank/DDBJ whole genome shotgun (WGS) entry which is preliminary data.</text>
</comment>
<keyword evidence="2" id="KW-0479">Metal-binding</keyword>
<name>A0ABU5E195_9PROT</name>
<keyword evidence="4" id="KW-0186">Copper</keyword>
<dbReference type="PANTHER" id="PTHR34820:SF4">
    <property type="entry name" value="INNER MEMBRANE PROTEIN YEBZ"/>
    <property type="match status" value="1"/>
</dbReference>
<organism evidence="7 8">
    <name type="scientific">Dongia rigui</name>
    <dbReference type="NCBI Taxonomy" id="940149"/>
    <lineage>
        <taxon>Bacteria</taxon>
        <taxon>Pseudomonadati</taxon>
        <taxon>Pseudomonadota</taxon>
        <taxon>Alphaproteobacteria</taxon>
        <taxon>Rhodospirillales</taxon>
        <taxon>Dongiaceae</taxon>
        <taxon>Dongia</taxon>
    </lineage>
</organism>
<dbReference type="InterPro" id="IPR014755">
    <property type="entry name" value="Cu-Rt/internalin_Ig-like"/>
</dbReference>
<gene>
    <name evidence="7" type="ORF">SMD31_15645</name>
</gene>